<feature type="domain" description="FBA" evidence="1">
    <location>
        <begin position="204"/>
        <end position="383"/>
    </location>
</feature>
<dbReference type="PANTHER" id="PTHR12125:SF5">
    <property type="entry name" value="F-BOX DOMAIN-CONTAINING PROTEIN"/>
    <property type="match status" value="1"/>
</dbReference>
<dbReference type="OrthoDB" id="1855925at2"/>
<dbReference type="EMBL" id="FNDJ01000031">
    <property type="protein sequence ID" value="SDL83118.1"/>
    <property type="molecule type" value="Genomic_DNA"/>
</dbReference>
<gene>
    <name evidence="2" type="ORF">SAMN05421869_13178</name>
</gene>
<dbReference type="AlphaFoldDB" id="A0A1G9N9D7"/>
<evidence type="ECO:0000313" key="3">
    <source>
        <dbReference type="Proteomes" id="UP000199202"/>
    </source>
</evidence>
<dbReference type="InterPro" id="IPR039752">
    <property type="entry name" value="F-box_only"/>
</dbReference>
<proteinExistence type="predicted"/>
<accession>A0A1G9N9D7</accession>
<dbReference type="GO" id="GO:0061630">
    <property type="term" value="F:ubiquitin protein ligase activity"/>
    <property type="evidence" value="ECO:0007669"/>
    <property type="project" value="TreeGrafter"/>
</dbReference>
<dbReference type="PANTHER" id="PTHR12125">
    <property type="entry name" value="F-BOX ONLY PROTEIN 6-LIKE PROTEIN"/>
    <property type="match status" value="1"/>
</dbReference>
<dbReference type="GO" id="GO:0019005">
    <property type="term" value="C:SCF ubiquitin ligase complex"/>
    <property type="evidence" value="ECO:0007669"/>
    <property type="project" value="TreeGrafter"/>
</dbReference>
<dbReference type="InterPro" id="IPR007397">
    <property type="entry name" value="F-box-assoc_dom"/>
</dbReference>
<dbReference type="GO" id="GO:0036503">
    <property type="term" value="P:ERAD pathway"/>
    <property type="evidence" value="ECO:0007669"/>
    <property type="project" value="TreeGrafter"/>
</dbReference>
<dbReference type="STRING" id="633440.SAMN05421869_13178"/>
<dbReference type="Gene3D" id="2.40.10.10">
    <property type="entry name" value="Trypsin-like serine proteases"/>
    <property type="match status" value="2"/>
</dbReference>
<keyword evidence="3" id="KW-1185">Reference proteome</keyword>
<protein>
    <submittedName>
        <fullName evidence="2">F-box associated region</fullName>
    </submittedName>
</protein>
<dbReference type="Pfam" id="PF04300">
    <property type="entry name" value="FBA"/>
    <property type="match status" value="2"/>
</dbReference>
<dbReference type="InterPro" id="IPR043504">
    <property type="entry name" value="Peptidase_S1_PA_chymotrypsin"/>
</dbReference>
<feature type="domain" description="FBA" evidence="1">
    <location>
        <begin position="380"/>
        <end position="557"/>
    </location>
</feature>
<dbReference type="InterPro" id="IPR008979">
    <property type="entry name" value="Galactose-bd-like_sf"/>
</dbReference>
<dbReference type="Gene3D" id="2.60.120.260">
    <property type="entry name" value="Galactose-binding domain-like"/>
    <property type="match status" value="2"/>
</dbReference>
<dbReference type="Proteomes" id="UP000199202">
    <property type="component" value="Unassembled WGS sequence"/>
</dbReference>
<dbReference type="PROSITE" id="PS51114">
    <property type="entry name" value="FBA"/>
    <property type="match status" value="2"/>
</dbReference>
<evidence type="ECO:0000313" key="2">
    <source>
        <dbReference type="EMBL" id="SDL83118.1"/>
    </source>
</evidence>
<evidence type="ECO:0000259" key="1">
    <source>
        <dbReference type="PROSITE" id="PS51114"/>
    </source>
</evidence>
<name>A0A1G9N9D7_9ACTN</name>
<dbReference type="InterPro" id="IPR009003">
    <property type="entry name" value="Peptidase_S1_PA"/>
</dbReference>
<organism evidence="2 3">
    <name type="scientific">Nonomuraea jiangxiensis</name>
    <dbReference type="NCBI Taxonomy" id="633440"/>
    <lineage>
        <taxon>Bacteria</taxon>
        <taxon>Bacillati</taxon>
        <taxon>Actinomycetota</taxon>
        <taxon>Actinomycetes</taxon>
        <taxon>Streptosporangiales</taxon>
        <taxon>Streptosporangiaceae</taxon>
        <taxon>Nonomuraea</taxon>
    </lineage>
</organism>
<sequence>MNGFTLTGEAGFACCRIDADGTAGTLTGRIQVPAGTPLLYAAVTGPPAGVGIVLTGPGGATYATATDTADTLVVTGADGPLAVLVNAPEPGPWTLGCTTTANAAGCATLTTAPRADPAPAALRALGPHLAPGTGGGPPDQFELFRATFRPFATVLAAAPAAPAMSLAAATAAVFGIPADAATALLGLVRGGNAENVLIALAQRFGATGQNLLMEVLANGSGESGLNGWSVGAGSWRTTTGTADALGWTSAFAADKVSGPCRKSATVDLVAAGLTDGYLDTSPEIEVRDWVCAIGPSGSTYALTARLLGTARDVLKEVRTTTMPVPPAAGDGLPGRTDWRQVLVSFRDYGPGVRYVQFEHTASDPAVDAAKGFRISGSSVRVLLSPGFRPAELVANPSGADGQTGWTGTGAWTTETGPGVACPQSAGATAFAVASGPAVKRQRIDLADAGYRPDFLDTAPLIQVGQWMATDPEVICTYTFKVVLRNGAGDALATVDSGPTVLNPASLPGPAFLPYWATISGYGAGLRTIDVEHSAEPERPVTGRNPAKITGTSVRILVQQPDPEPTPLLRRAAAAPPTAVPDTTVAPYKWVCLLQVTLAGGGSGVGTGWLIPAEGSRFYVMTAAHNLCSELGWTRSITIVPGANGTTKPFAAHTVNLEDMDVPLDWLADTQASIRGIERDYLFGQSVDDYALIRVPNPPAGWDPGGFRLSALDDKQMSNQAARITGYPRRPPYPTSGPPQMYAADITLSPYDEARGSTETDMRQGASGGPIYVPLPSGAHRAVGIVSHLGYFEGTIVAGFDLSYDFSYILFRRLTRPALAAADRWRRPVADNDRVCKLQLVIKTGSTGPTLDNAVFAIDGHDYDLATLWERGATHLFGGRNRPNDINVYDLTPELYRAHPGGPRLSDLLGTAWSLRRQAVPASWSEWLVPYYWFSGPWSVDHLALYVNDQLLYARMVRKVLQPGDQADGTIVRGLAP</sequence>
<dbReference type="GO" id="GO:0031146">
    <property type="term" value="P:SCF-dependent proteasomal ubiquitin-dependent protein catabolic process"/>
    <property type="evidence" value="ECO:0007669"/>
    <property type="project" value="TreeGrafter"/>
</dbReference>
<dbReference type="SUPFAM" id="SSF49785">
    <property type="entry name" value="Galactose-binding domain-like"/>
    <property type="match status" value="2"/>
</dbReference>
<reference evidence="2 3" key="1">
    <citation type="submission" date="2016-10" db="EMBL/GenBank/DDBJ databases">
        <authorList>
            <person name="de Groot N.N."/>
        </authorList>
    </citation>
    <scope>NUCLEOTIDE SEQUENCE [LARGE SCALE GENOMIC DNA]</scope>
    <source>
        <strain evidence="2 3">CGMCC 4.6533</strain>
    </source>
</reference>
<dbReference type="GO" id="GO:0006516">
    <property type="term" value="P:glycoprotein catabolic process"/>
    <property type="evidence" value="ECO:0007669"/>
    <property type="project" value="TreeGrafter"/>
</dbReference>
<dbReference type="RefSeq" id="WP_090945643.1">
    <property type="nucleotide sequence ID" value="NZ_FNDJ01000031.1"/>
</dbReference>
<dbReference type="SMART" id="SM01198">
    <property type="entry name" value="FBA"/>
    <property type="match status" value="2"/>
</dbReference>
<dbReference type="SUPFAM" id="SSF50494">
    <property type="entry name" value="Trypsin-like serine proteases"/>
    <property type="match status" value="1"/>
</dbReference>
<dbReference type="GO" id="GO:0005737">
    <property type="term" value="C:cytoplasm"/>
    <property type="evidence" value="ECO:0007669"/>
    <property type="project" value="TreeGrafter"/>
</dbReference>